<sequence length="149" mass="16170">MSHPLIERLTATLGYPLLDAAGFDRQVQAQPFSVLFFAGDPKRFPESLDVAVILPELVKAFPQLVPALVAGEDEAGLQGRYGFAVWPTLVFLKEGRYLGSLSRVLNWGEYLERIPAILAGEPEDLPRIPVLSLDGGASSSCSQMEASEP</sequence>
<evidence type="ECO:0000256" key="2">
    <source>
        <dbReference type="PIRNR" id="PIRNR038934"/>
    </source>
</evidence>
<dbReference type="HOGENOM" id="CLU_144855_0_1_6"/>
<dbReference type="Gene3D" id="3.40.30.10">
    <property type="entry name" value="Glutaredoxin"/>
    <property type="match status" value="1"/>
</dbReference>
<gene>
    <name evidence="3" type="primary">hoxO</name>
    <name evidence="3" type="ORF">Achr_39160</name>
</gene>
<dbReference type="RefSeq" id="WP_039806921.1">
    <property type="nucleotide sequence ID" value="NZ_CP010415.1"/>
</dbReference>
<dbReference type="AlphaFoldDB" id="A0A0C4WWI4"/>
<comment type="similarity">
    <text evidence="1 2">Belongs to the HupG/HyaE family.</text>
</comment>
<protein>
    <recommendedName>
        <fullName evidence="2">Hydrogenase expression/formation protein</fullName>
    </recommendedName>
</protein>
<dbReference type="SUPFAM" id="SSF52833">
    <property type="entry name" value="Thioredoxin-like"/>
    <property type="match status" value="1"/>
</dbReference>
<dbReference type="CDD" id="cd02965">
    <property type="entry name" value="HyaE"/>
    <property type="match status" value="1"/>
</dbReference>
<keyword evidence="3" id="KW-0371">Homeobox</keyword>
<accession>A0A0C4WWI4</accession>
<dbReference type="InterPro" id="IPR036249">
    <property type="entry name" value="Thioredoxin-like_sf"/>
</dbReference>
<organism evidence="3 4">
    <name type="scientific">Azotobacter chroococcum NCIMB 8003</name>
    <dbReference type="NCBI Taxonomy" id="1328314"/>
    <lineage>
        <taxon>Bacteria</taxon>
        <taxon>Pseudomonadati</taxon>
        <taxon>Pseudomonadota</taxon>
        <taxon>Gammaproteobacteria</taxon>
        <taxon>Pseudomonadales</taxon>
        <taxon>Pseudomonadaceae</taxon>
        <taxon>Azotobacter</taxon>
    </lineage>
</organism>
<keyword evidence="4" id="KW-1185">Reference proteome</keyword>
<dbReference type="Pfam" id="PF07449">
    <property type="entry name" value="HyaE"/>
    <property type="match status" value="1"/>
</dbReference>
<reference evidence="3 4" key="1">
    <citation type="journal article" date="2015" name="PLoS ONE">
        <title>Azotobacter Genomes: The Genome of Azotobacter chroococcum NCIMB 8003 (ATCC 4412).</title>
        <authorList>
            <person name="Robson R.L."/>
            <person name="Jones R."/>
            <person name="Robson R.M."/>
            <person name="Schwartz A."/>
            <person name="Richardson T.H."/>
        </authorList>
    </citation>
    <scope>NUCLEOTIDE SEQUENCE [LARGE SCALE GENOMIC DNA]</scope>
    <source>
        <strain evidence="3 4">NCIMB 8003</strain>
    </source>
</reference>
<evidence type="ECO:0000313" key="4">
    <source>
        <dbReference type="Proteomes" id="UP000068210"/>
    </source>
</evidence>
<evidence type="ECO:0000256" key="1">
    <source>
        <dbReference type="ARBA" id="ARBA00009004"/>
    </source>
</evidence>
<dbReference type="PIRSF" id="PIRSF038934">
    <property type="entry name" value="HyaE_HupG"/>
    <property type="match status" value="1"/>
</dbReference>
<dbReference type="GO" id="GO:0003677">
    <property type="term" value="F:DNA binding"/>
    <property type="evidence" value="ECO:0007669"/>
    <property type="project" value="UniProtKB-KW"/>
</dbReference>
<dbReference type="KEGG" id="acx:Achr_39160"/>
<proteinExistence type="inferred from homology"/>
<dbReference type="Proteomes" id="UP000068210">
    <property type="component" value="Chromosome"/>
</dbReference>
<name>A0A0C4WWI4_9GAMM</name>
<evidence type="ECO:0000313" key="3">
    <source>
        <dbReference type="EMBL" id="AJE23302.1"/>
    </source>
</evidence>
<dbReference type="InterPro" id="IPR010893">
    <property type="entry name" value="NiFe-hyd_mat_HyaE"/>
</dbReference>
<dbReference type="STRING" id="1328314.Achr_39160"/>
<dbReference type="EMBL" id="CP010415">
    <property type="protein sequence ID" value="AJE23302.1"/>
    <property type="molecule type" value="Genomic_DNA"/>
</dbReference>